<keyword evidence="8" id="KW-1185">Reference proteome</keyword>
<dbReference type="Pfam" id="PF13193">
    <property type="entry name" value="AMP-binding_C"/>
    <property type="match status" value="1"/>
</dbReference>
<comment type="subcellular location">
    <subcellularLocation>
        <location evidence="1">Peroxisome</location>
    </subcellularLocation>
</comment>
<evidence type="ECO:0000313" key="9">
    <source>
        <dbReference type="WBParaSite" id="TCNE_0001304201-mRNA-1"/>
    </source>
</evidence>
<name>A0A183UX22_TOXCA</name>
<dbReference type="GO" id="GO:0005777">
    <property type="term" value="C:peroxisome"/>
    <property type="evidence" value="ECO:0007669"/>
    <property type="project" value="UniProtKB-SubCell"/>
</dbReference>
<dbReference type="SUPFAM" id="SSF56801">
    <property type="entry name" value="Acetyl-CoA synthetase-like"/>
    <property type="match status" value="1"/>
</dbReference>
<dbReference type="WBParaSite" id="TCNE_0001304201-mRNA-1">
    <property type="protein sequence ID" value="TCNE_0001304201-mRNA-1"/>
    <property type="gene ID" value="TCNE_0001304201"/>
</dbReference>
<reference evidence="9" key="1">
    <citation type="submission" date="2016-06" db="UniProtKB">
        <authorList>
            <consortium name="WormBaseParasite"/>
        </authorList>
    </citation>
    <scope>IDENTIFICATION</scope>
</reference>
<dbReference type="InterPro" id="IPR025110">
    <property type="entry name" value="AMP-bd_C"/>
</dbReference>
<dbReference type="InterPro" id="IPR000873">
    <property type="entry name" value="AMP-dep_synth/lig_dom"/>
</dbReference>
<evidence type="ECO:0000256" key="1">
    <source>
        <dbReference type="ARBA" id="ARBA00004275"/>
    </source>
</evidence>
<feature type="domain" description="AMP-binding enzyme C-terminal" evidence="6">
    <location>
        <begin position="414"/>
        <end position="490"/>
    </location>
</feature>
<dbReference type="InterPro" id="IPR042099">
    <property type="entry name" value="ANL_N_sf"/>
</dbReference>
<keyword evidence="3" id="KW-0436">Ligase</keyword>
<evidence type="ECO:0000313" key="7">
    <source>
        <dbReference type="EMBL" id="VDM44363.1"/>
    </source>
</evidence>
<dbReference type="PANTHER" id="PTHR24096:SF149">
    <property type="entry name" value="AMP-BINDING DOMAIN-CONTAINING PROTEIN-RELATED"/>
    <property type="match status" value="1"/>
</dbReference>
<evidence type="ECO:0000259" key="5">
    <source>
        <dbReference type="Pfam" id="PF00501"/>
    </source>
</evidence>
<dbReference type="EMBL" id="UYWY01021535">
    <property type="protein sequence ID" value="VDM44363.1"/>
    <property type="molecule type" value="Genomic_DNA"/>
</dbReference>
<evidence type="ECO:0000259" key="6">
    <source>
        <dbReference type="Pfam" id="PF13193"/>
    </source>
</evidence>
<reference evidence="7 8" key="2">
    <citation type="submission" date="2018-11" db="EMBL/GenBank/DDBJ databases">
        <authorList>
            <consortium name="Pathogen Informatics"/>
        </authorList>
    </citation>
    <scope>NUCLEOTIDE SEQUENCE [LARGE SCALE GENOMIC DNA]</scope>
</reference>
<evidence type="ECO:0000256" key="3">
    <source>
        <dbReference type="ARBA" id="ARBA00022598"/>
    </source>
</evidence>
<dbReference type="PROSITE" id="PS00455">
    <property type="entry name" value="AMP_BINDING"/>
    <property type="match status" value="1"/>
</dbReference>
<evidence type="ECO:0000256" key="2">
    <source>
        <dbReference type="ARBA" id="ARBA00006432"/>
    </source>
</evidence>
<feature type="domain" description="AMP-dependent synthetase/ligase" evidence="5">
    <location>
        <begin position="37"/>
        <end position="130"/>
    </location>
</feature>
<evidence type="ECO:0000313" key="8">
    <source>
        <dbReference type="Proteomes" id="UP000050794"/>
    </source>
</evidence>
<dbReference type="GO" id="GO:0016405">
    <property type="term" value="F:CoA-ligase activity"/>
    <property type="evidence" value="ECO:0007669"/>
    <property type="project" value="TreeGrafter"/>
</dbReference>
<dbReference type="AlphaFoldDB" id="A0A183UX22"/>
<sequence length="506" mass="56168">MASDEDECIIRSGYPTPELQADVSFCDYFLHTIVPYENNIAMIEPERGTTITYTAFALRVERMRSALYRIGVLHGDVIGMYTGNSADFIMFCLAATSIGAIVTPINPAYKTYEVEKYFCEAHVKWVVTEERYFDALSKGILLQSVQALIFFSSGTTGPPKGVILSNRSLMAAIEVVRIAGREKSDGFEMAILDGHDVVYGVLPYFHAGGLITVYCMLAQGAKLVVNRKFDGAKFLETIERYKVTTLNLVPATLNFMAECPFAKVPCLSTLRHIFVGAARVETHLLHKIKEKLLAAETIELYGTTEAGAMIFMHPTKCEVRPGSCGIPLPGVQCKVLDIEQRTACGPLQSGEICLRTPTMMSAYLSGKEQHGSLTPDGWFQTGDIGYYDEDKFVYITGRIREMIKVRGWQVSPYEIEEVMLEIPEIEQCVVVGIPDEQAGQLPRAYVKLRQGAHLNEDAINKIIKAKFVSYKQLTGGIEFVDRMPTTASGKIARNQLLSTLTTHSNK</sequence>
<dbReference type="Pfam" id="PF00501">
    <property type="entry name" value="AMP-binding"/>
    <property type="match status" value="2"/>
</dbReference>
<proteinExistence type="inferred from homology"/>
<keyword evidence="4" id="KW-0576">Peroxisome</keyword>
<dbReference type="Gene3D" id="3.40.50.12780">
    <property type="entry name" value="N-terminal domain of ligase-like"/>
    <property type="match status" value="1"/>
</dbReference>
<dbReference type="Proteomes" id="UP000050794">
    <property type="component" value="Unassembled WGS sequence"/>
</dbReference>
<dbReference type="InterPro" id="IPR020845">
    <property type="entry name" value="AMP-binding_CS"/>
</dbReference>
<evidence type="ECO:0000256" key="4">
    <source>
        <dbReference type="ARBA" id="ARBA00023140"/>
    </source>
</evidence>
<protein>
    <submittedName>
        <fullName evidence="9">4-coumarate--CoA ligase 1</fullName>
    </submittedName>
</protein>
<gene>
    <name evidence="7" type="ORF">TCNE_LOCUS13042</name>
</gene>
<comment type="similarity">
    <text evidence="2">Belongs to the ATP-dependent AMP-binding enzyme family.</text>
</comment>
<organism evidence="8 9">
    <name type="scientific">Toxocara canis</name>
    <name type="common">Canine roundworm</name>
    <dbReference type="NCBI Taxonomy" id="6265"/>
    <lineage>
        <taxon>Eukaryota</taxon>
        <taxon>Metazoa</taxon>
        <taxon>Ecdysozoa</taxon>
        <taxon>Nematoda</taxon>
        <taxon>Chromadorea</taxon>
        <taxon>Rhabditida</taxon>
        <taxon>Spirurina</taxon>
        <taxon>Ascaridomorpha</taxon>
        <taxon>Ascaridoidea</taxon>
        <taxon>Toxocaridae</taxon>
        <taxon>Toxocara</taxon>
    </lineage>
</organism>
<dbReference type="Gene3D" id="3.30.300.30">
    <property type="match status" value="1"/>
</dbReference>
<dbReference type="PANTHER" id="PTHR24096">
    <property type="entry name" value="LONG-CHAIN-FATTY-ACID--COA LIGASE"/>
    <property type="match status" value="1"/>
</dbReference>
<feature type="domain" description="AMP-dependent synthetase/ligase" evidence="5">
    <location>
        <begin position="147"/>
        <end position="364"/>
    </location>
</feature>
<accession>A0A183UX22</accession>
<dbReference type="InterPro" id="IPR045851">
    <property type="entry name" value="AMP-bd_C_sf"/>
</dbReference>